<dbReference type="InterPro" id="IPR010994">
    <property type="entry name" value="RuvA_2-like"/>
</dbReference>
<dbReference type="InterPro" id="IPR051675">
    <property type="entry name" value="Endo/Exo/Phosphatase_dom_1"/>
</dbReference>
<proteinExistence type="predicted"/>
<dbReference type="NCBIfam" id="TIGR00426">
    <property type="entry name" value="competence protein ComEA helix-hairpin-helix repeat region"/>
    <property type="match status" value="1"/>
</dbReference>
<dbReference type="PANTHER" id="PTHR21180">
    <property type="entry name" value="ENDONUCLEASE/EXONUCLEASE/PHOSPHATASE FAMILY DOMAIN-CONTAINING PROTEIN 1"/>
    <property type="match status" value="1"/>
</dbReference>
<feature type="domain" description="Helix-hairpin-helix DNA-binding motif class 1" evidence="2">
    <location>
        <begin position="183"/>
        <end position="202"/>
    </location>
</feature>
<dbReference type="Gene3D" id="1.10.150.320">
    <property type="entry name" value="Photosystem II 12 kDa extrinsic protein"/>
    <property type="match status" value="1"/>
</dbReference>
<keyword evidence="1" id="KW-0812">Transmembrane</keyword>
<evidence type="ECO:0000313" key="4">
    <source>
        <dbReference type="Proteomes" id="UP001500655"/>
    </source>
</evidence>
<dbReference type="InterPro" id="IPR004509">
    <property type="entry name" value="Competence_ComEA_HhH"/>
</dbReference>
<dbReference type="EMBL" id="BAAALS010000014">
    <property type="protein sequence ID" value="GAA1757575.1"/>
    <property type="molecule type" value="Genomic_DNA"/>
</dbReference>
<dbReference type="SUPFAM" id="SSF142984">
    <property type="entry name" value="Nqo1 middle domain-like"/>
    <property type="match status" value="1"/>
</dbReference>
<dbReference type="Pfam" id="PF10531">
    <property type="entry name" value="SLBB"/>
    <property type="match status" value="1"/>
</dbReference>
<feature type="domain" description="Helix-hairpin-helix DNA-binding motif class 1" evidence="2">
    <location>
        <begin position="213"/>
        <end position="232"/>
    </location>
</feature>
<reference evidence="3 4" key="1">
    <citation type="journal article" date="2019" name="Int. J. Syst. Evol. Microbiol.">
        <title>The Global Catalogue of Microorganisms (GCM) 10K type strain sequencing project: providing services to taxonomists for standard genome sequencing and annotation.</title>
        <authorList>
            <consortium name="The Broad Institute Genomics Platform"/>
            <consortium name="The Broad Institute Genome Sequencing Center for Infectious Disease"/>
            <person name="Wu L."/>
            <person name="Ma J."/>
        </authorList>
    </citation>
    <scope>NUCLEOTIDE SEQUENCE [LARGE SCALE GENOMIC DNA]</scope>
    <source>
        <strain evidence="3 4">JCM 13249</strain>
    </source>
</reference>
<sequence length="235" mass="23480">MPRGHVPGPAGPTEPDEPWWRRVSALNPGRAGLRALGVVAALVALVAGFLAWQARPAVTPVPPSSVETGPAPWSAGPASSVAAVAPPSGAVEIVLSVTGRVRRPGLVRLPAGARVADAIAAAGGALPGTDLTFVNLARKVIDGELLAVGVTPPPGVVVDNGPAAPGASAGGGGPVNLNTATLDELQTLPGVGPVLAQRILDYRTAQGGFRSVGDLRKVSGIGDTRFAQLKDLVTV</sequence>
<dbReference type="SMART" id="SM00278">
    <property type="entry name" value="HhH1"/>
    <property type="match status" value="2"/>
</dbReference>
<protein>
    <recommendedName>
        <fullName evidence="2">Helix-hairpin-helix DNA-binding motif class 1 domain-containing protein</fullName>
    </recommendedName>
</protein>
<organism evidence="3 4">
    <name type="scientific">Luedemannella helvata</name>
    <dbReference type="NCBI Taxonomy" id="349315"/>
    <lineage>
        <taxon>Bacteria</taxon>
        <taxon>Bacillati</taxon>
        <taxon>Actinomycetota</taxon>
        <taxon>Actinomycetes</taxon>
        <taxon>Micromonosporales</taxon>
        <taxon>Micromonosporaceae</taxon>
        <taxon>Luedemannella</taxon>
    </lineage>
</organism>
<dbReference type="Proteomes" id="UP001500655">
    <property type="component" value="Unassembled WGS sequence"/>
</dbReference>
<keyword evidence="1" id="KW-1133">Transmembrane helix</keyword>
<accession>A0ABN2KJP0</accession>
<dbReference type="InterPro" id="IPR003583">
    <property type="entry name" value="Hlx-hairpin-Hlx_DNA-bd_motif"/>
</dbReference>
<keyword evidence="4" id="KW-1185">Reference proteome</keyword>
<keyword evidence="1" id="KW-0472">Membrane</keyword>
<evidence type="ECO:0000256" key="1">
    <source>
        <dbReference type="SAM" id="Phobius"/>
    </source>
</evidence>
<feature type="transmembrane region" description="Helical" evidence="1">
    <location>
        <begin position="31"/>
        <end position="52"/>
    </location>
</feature>
<dbReference type="SUPFAM" id="SSF47781">
    <property type="entry name" value="RuvA domain 2-like"/>
    <property type="match status" value="1"/>
</dbReference>
<gene>
    <name evidence="3" type="ORF">GCM10009681_31050</name>
</gene>
<dbReference type="InterPro" id="IPR019554">
    <property type="entry name" value="Soluble_ligand-bd"/>
</dbReference>
<comment type="caution">
    <text evidence="3">The sequence shown here is derived from an EMBL/GenBank/DDBJ whole genome shotgun (WGS) entry which is preliminary data.</text>
</comment>
<name>A0ABN2KJP0_9ACTN</name>
<dbReference type="Gene3D" id="3.10.560.10">
    <property type="entry name" value="Outer membrane lipoprotein wza domain like"/>
    <property type="match status" value="1"/>
</dbReference>
<evidence type="ECO:0000259" key="2">
    <source>
        <dbReference type="SMART" id="SM00278"/>
    </source>
</evidence>
<dbReference type="Pfam" id="PF12836">
    <property type="entry name" value="HHH_3"/>
    <property type="match status" value="1"/>
</dbReference>
<evidence type="ECO:0000313" key="3">
    <source>
        <dbReference type="EMBL" id="GAA1757575.1"/>
    </source>
</evidence>
<dbReference type="PANTHER" id="PTHR21180:SF32">
    <property type="entry name" value="ENDONUCLEASE_EXONUCLEASE_PHOSPHATASE FAMILY DOMAIN-CONTAINING PROTEIN 1"/>
    <property type="match status" value="1"/>
</dbReference>